<organism evidence="1 2">
    <name type="scientific">Elysia crispata</name>
    <name type="common">lettuce slug</name>
    <dbReference type="NCBI Taxonomy" id="231223"/>
    <lineage>
        <taxon>Eukaryota</taxon>
        <taxon>Metazoa</taxon>
        <taxon>Spiralia</taxon>
        <taxon>Lophotrochozoa</taxon>
        <taxon>Mollusca</taxon>
        <taxon>Gastropoda</taxon>
        <taxon>Heterobranchia</taxon>
        <taxon>Euthyneura</taxon>
        <taxon>Panpulmonata</taxon>
        <taxon>Sacoglossa</taxon>
        <taxon>Placobranchoidea</taxon>
        <taxon>Plakobranchidae</taxon>
        <taxon>Elysia</taxon>
    </lineage>
</organism>
<evidence type="ECO:0000313" key="1">
    <source>
        <dbReference type="EMBL" id="KAK3705303.1"/>
    </source>
</evidence>
<evidence type="ECO:0000313" key="2">
    <source>
        <dbReference type="Proteomes" id="UP001283361"/>
    </source>
</evidence>
<name>A0AAE0XRA4_9GAST</name>
<proteinExistence type="predicted"/>
<protein>
    <submittedName>
        <fullName evidence="1">Uncharacterized protein</fullName>
    </submittedName>
</protein>
<sequence length="167" mass="18237">MVEPAAFSRCVDSTQCKVSRESPRRLITAVCCTARLPTSDPLSSWRQHLEDATPTAAPSARRAAHDQALGLDTHLCGLIIPGLGSVTQDSGLHLSAPRGAAIIVTDCWTRANLRALVKEIHIREAIRQTRSMCRYGLMPQLYSLTLITADATIVQSYSYYNADAKIV</sequence>
<dbReference type="AlphaFoldDB" id="A0AAE0XRA4"/>
<gene>
    <name evidence="1" type="ORF">RRG08_033269</name>
</gene>
<comment type="caution">
    <text evidence="1">The sequence shown here is derived from an EMBL/GenBank/DDBJ whole genome shotgun (WGS) entry which is preliminary data.</text>
</comment>
<accession>A0AAE0XRA4</accession>
<keyword evidence="2" id="KW-1185">Reference proteome</keyword>
<reference evidence="1" key="1">
    <citation type="journal article" date="2023" name="G3 (Bethesda)">
        <title>A reference genome for the long-term kleptoplast-retaining sea slug Elysia crispata morphotype clarki.</title>
        <authorList>
            <person name="Eastman K.E."/>
            <person name="Pendleton A.L."/>
            <person name="Shaikh M.A."/>
            <person name="Suttiyut T."/>
            <person name="Ogas R."/>
            <person name="Tomko P."/>
            <person name="Gavelis G."/>
            <person name="Widhalm J.R."/>
            <person name="Wisecaver J.H."/>
        </authorList>
    </citation>
    <scope>NUCLEOTIDE SEQUENCE</scope>
    <source>
        <strain evidence="1">ECLA1</strain>
    </source>
</reference>
<dbReference type="Proteomes" id="UP001283361">
    <property type="component" value="Unassembled WGS sequence"/>
</dbReference>
<dbReference type="EMBL" id="JAWDGP010007772">
    <property type="protein sequence ID" value="KAK3705303.1"/>
    <property type="molecule type" value="Genomic_DNA"/>
</dbReference>